<evidence type="ECO:0008006" key="3">
    <source>
        <dbReference type="Google" id="ProtNLM"/>
    </source>
</evidence>
<dbReference type="RefSeq" id="WP_380533803.1">
    <property type="nucleotide sequence ID" value="NZ_JBHFAB010000004.1"/>
</dbReference>
<gene>
    <name evidence="1" type="ORF">ACEZDE_07690</name>
</gene>
<dbReference type="EMBL" id="JBHFAB010000004">
    <property type="protein sequence ID" value="MFC1416520.1"/>
    <property type="molecule type" value="Genomic_DNA"/>
</dbReference>
<sequence>MSMSIGVTLESDAWITCHDYGTTRTPILAVHSTTGGLTLHTAPDAPAREQVEIARQFANAAAQMLALTEKWAAARTVSLVKDR</sequence>
<name>A0ABV6VRY2_9ACTN</name>
<accession>A0ABV6VRY2</accession>
<keyword evidence="2" id="KW-1185">Reference proteome</keyword>
<proteinExistence type="predicted"/>
<protein>
    <recommendedName>
        <fullName evidence="3">DUF1876 domain-containing protein</fullName>
    </recommendedName>
</protein>
<comment type="caution">
    <text evidence="1">The sequence shown here is derived from an EMBL/GenBank/DDBJ whole genome shotgun (WGS) entry which is preliminary data.</text>
</comment>
<reference evidence="1 2" key="1">
    <citation type="submission" date="2024-09" db="EMBL/GenBank/DDBJ databases">
        <authorList>
            <person name="Lee S.D."/>
        </authorList>
    </citation>
    <scope>NUCLEOTIDE SEQUENCE [LARGE SCALE GENOMIC DNA]</scope>
    <source>
        <strain evidence="1 2">N8-3</strain>
    </source>
</reference>
<dbReference type="Proteomes" id="UP001592531">
    <property type="component" value="Unassembled WGS sequence"/>
</dbReference>
<evidence type="ECO:0000313" key="2">
    <source>
        <dbReference type="Proteomes" id="UP001592531"/>
    </source>
</evidence>
<organism evidence="1 2">
    <name type="scientific">Streptacidiphilus cavernicola</name>
    <dbReference type="NCBI Taxonomy" id="3342716"/>
    <lineage>
        <taxon>Bacteria</taxon>
        <taxon>Bacillati</taxon>
        <taxon>Actinomycetota</taxon>
        <taxon>Actinomycetes</taxon>
        <taxon>Kitasatosporales</taxon>
        <taxon>Streptomycetaceae</taxon>
        <taxon>Streptacidiphilus</taxon>
    </lineage>
</organism>
<evidence type="ECO:0000313" key="1">
    <source>
        <dbReference type="EMBL" id="MFC1416520.1"/>
    </source>
</evidence>